<evidence type="ECO:0000313" key="3">
    <source>
        <dbReference type="EMBL" id="ORY47535.1"/>
    </source>
</evidence>
<reference evidence="3 4" key="1">
    <citation type="submission" date="2016-08" db="EMBL/GenBank/DDBJ databases">
        <title>A Parts List for Fungal Cellulosomes Revealed by Comparative Genomics.</title>
        <authorList>
            <consortium name="DOE Joint Genome Institute"/>
            <person name="Haitjema C.H."/>
            <person name="Gilmore S.P."/>
            <person name="Henske J.K."/>
            <person name="Solomon K.V."/>
            <person name="De Groot R."/>
            <person name="Kuo A."/>
            <person name="Mondo S.J."/>
            <person name="Salamov A.A."/>
            <person name="Labutti K."/>
            <person name="Zhao Z."/>
            <person name="Chiniquy J."/>
            <person name="Barry K."/>
            <person name="Brewer H.M."/>
            <person name="Purvine S.O."/>
            <person name="Wright A.T."/>
            <person name="Boxma B."/>
            <person name="Van Alen T."/>
            <person name="Hackstein J.H."/>
            <person name="Baker S.E."/>
            <person name="Grigoriev I.V."/>
            <person name="O'Malley M.A."/>
        </authorList>
    </citation>
    <scope>NUCLEOTIDE SEQUENCE [LARGE SCALE GENOMIC DNA]</scope>
    <source>
        <strain evidence="3 4">G1</strain>
    </source>
</reference>
<dbReference type="PANTHER" id="PTHR37834">
    <property type="entry name" value="GDSL-LIKE LIPASE/ACYLHYDROLASE DOMAIN PROTEIN (AFU_ORTHOLOGUE AFUA_2G00620)"/>
    <property type="match status" value="1"/>
</dbReference>
<feature type="domain" description="SGNH hydrolase-type esterase" evidence="1">
    <location>
        <begin position="136"/>
        <end position="302"/>
    </location>
</feature>
<accession>A0A1Y2CME9</accession>
<dbReference type="InterPro" id="IPR040794">
    <property type="entry name" value="CE2_N"/>
</dbReference>
<protein>
    <recommendedName>
        <fullName evidence="5">SGNH hydrolase</fullName>
    </recommendedName>
</protein>
<dbReference type="CDD" id="cd01831">
    <property type="entry name" value="Endoglucanase_E_like"/>
    <property type="match status" value="1"/>
</dbReference>
<proteinExistence type="predicted"/>
<evidence type="ECO:0000313" key="4">
    <source>
        <dbReference type="Proteomes" id="UP000193920"/>
    </source>
</evidence>
<dbReference type="InterPro" id="IPR037461">
    <property type="entry name" value="CtCE2-like_dom"/>
</dbReference>
<dbReference type="InterPro" id="IPR036514">
    <property type="entry name" value="SGNH_hydro_sf"/>
</dbReference>
<dbReference type="SUPFAM" id="SSF52266">
    <property type="entry name" value="SGNH hydrolase"/>
    <property type="match status" value="1"/>
</dbReference>
<dbReference type="PANTHER" id="PTHR37834:SF2">
    <property type="entry name" value="ESTERASE, SGNH HYDROLASE-TYPE"/>
    <property type="match status" value="1"/>
</dbReference>
<evidence type="ECO:0008006" key="5">
    <source>
        <dbReference type="Google" id="ProtNLM"/>
    </source>
</evidence>
<dbReference type="InterPro" id="IPR052762">
    <property type="entry name" value="PCW_deacetylase/CE"/>
</dbReference>
<dbReference type="AlphaFoldDB" id="A0A1Y2CME9"/>
<dbReference type="InterPro" id="IPR013830">
    <property type="entry name" value="SGNH_hydro"/>
</dbReference>
<dbReference type="Gene3D" id="2.60.120.260">
    <property type="entry name" value="Galactose-binding domain-like"/>
    <property type="match status" value="1"/>
</dbReference>
<dbReference type="Gene3D" id="3.40.50.1110">
    <property type="entry name" value="SGNH hydrolase"/>
    <property type="match status" value="1"/>
</dbReference>
<name>A0A1Y2CME9_9FUNG</name>
<evidence type="ECO:0000259" key="1">
    <source>
        <dbReference type="Pfam" id="PF13472"/>
    </source>
</evidence>
<dbReference type="Pfam" id="PF13472">
    <property type="entry name" value="Lipase_GDSL_2"/>
    <property type="match status" value="1"/>
</dbReference>
<dbReference type="Pfam" id="PF17996">
    <property type="entry name" value="CE2_N"/>
    <property type="match status" value="1"/>
</dbReference>
<gene>
    <name evidence="3" type="ORF">LY90DRAFT_703262</name>
</gene>
<organism evidence="3 4">
    <name type="scientific">Neocallimastix californiae</name>
    <dbReference type="NCBI Taxonomy" id="1754190"/>
    <lineage>
        <taxon>Eukaryota</taxon>
        <taxon>Fungi</taxon>
        <taxon>Fungi incertae sedis</taxon>
        <taxon>Chytridiomycota</taxon>
        <taxon>Chytridiomycota incertae sedis</taxon>
        <taxon>Neocallimastigomycetes</taxon>
        <taxon>Neocallimastigales</taxon>
        <taxon>Neocallimastigaceae</taxon>
        <taxon>Neocallimastix</taxon>
    </lineage>
</organism>
<dbReference type="STRING" id="1754190.A0A1Y2CME9"/>
<dbReference type="OrthoDB" id="2128264at2759"/>
<dbReference type="EMBL" id="MCOG01000104">
    <property type="protein sequence ID" value="ORY47535.1"/>
    <property type="molecule type" value="Genomic_DNA"/>
</dbReference>
<dbReference type="Proteomes" id="UP000193920">
    <property type="component" value="Unassembled WGS sequence"/>
</dbReference>
<evidence type="ECO:0000259" key="2">
    <source>
        <dbReference type="Pfam" id="PF17996"/>
    </source>
</evidence>
<dbReference type="GO" id="GO:0052689">
    <property type="term" value="F:carboxylic ester hydrolase activity"/>
    <property type="evidence" value="ECO:0007669"/>
    <property type="project" value="InterPro"/>
</dbReference>
<comment type="caution">
    <text evidence="3">The sequence shown here is derived from an EMBL/GenBank/DDBJ whole genome shotgun (WGS) entry which is preliminary data.</text>
</comment>
<keyword evidence="4" id="KW-1185">Reference proteome</keyword>
<feature type="domain" description="Carbohydrate esterase 2 N-terminal" evidence="2">
    <location>
        <begin position="17"/>
        <end position="128"/>
    </location>
</feature>
<sequence>MAATHSFKPTKDNVKISGRTLYKDDALWVGHTGSGIEYKFNGKTTTIILSPDSIYGALSEEFPAHIFVYGDGKLYIDTLTIKSTMELTVTFDEVKEHIVRLLKVSECEKGFVYIKEIKTDSDKITPTPANEKKIEFIGDSLVCGFGALDTEGGFTTKTEDGTKSFFYKVAQKFHADFNTFAFSGYGVYSGVTFTGIRNVALLLPPLYNKLGNCAWNHLHPEATTLAVSDVEWDHHEFEPDLIVINLGTNDGSFIQGIKDDKTREEERLNFMNTYTDFIKTIRSIHPNAEILCTLGMMDQELCTEVENLVKQYRSDTNDTKVNAFRLKLHDVKKNGIAILNHPNYLSHVDAAYELIGAIEKLYGWTSDPNVDINEPLRH</sequence>